<comment type="caution">
    <text evidence="1">The sequence shown here is derived from an EMBL/GenBank/DDBJ whole genome shotgun (WGS) entry which is preliminary data.</text>
</comment>
<reference evidence="1" key="1">
    <citation type="submission" date="2021-03" db="EMBL/GenBank/DDBJ databases">
        <title>Draft genome sequence of rust myrtle Austropuccinia psidii MF-1, a brazilian biotype.</title>
        <authorList>
            <person name="Quecine M.C."/>
            <person name="Pachon D.M.R."/>
            <person name="Bonatelli M.L."/>
            <person name="Correr F.H."/>
            <person name="Franceschini L.M."/>
            <person name="Leite T.F."/>
            <person name="Margarido G.R.A."/>
            <person name="Almeida C.A."/>
            <person name="Ferrarezi J.A."/>
            <person name="Labate C.A."/>
        </authorList>
    </citation>
    <scope>NUCLEOTIDE SEQUENCE</scope>
    <source>
        <strain evidence="1">MF-1</strain>
    </source>
</reference>
<evidence type="ECO:0000313" key="2">
    <source>
        <dbReference type="Proteomes" id="UP000765509"/>
    </source>
</evidence>
<organism evidence="1 2">
    <name type="scientific">Austropuccinia psidii MF-1</name>
    <dbReference type="NCBI Taxonomy" id="1389203"/>
    <lineage>
        <taxon>Eukaryota</taxon>
        <taxon>Fungi</taxon>
        <taxon>Dikarya</taxon>
        <taxon>Basidiomycota</taxon>
        <taxon>Pucciniomycotina</taxon>
        <taxon>Pucciniomycetes</taxon>
        <taxon>Pucciniales</taxon>
        <taxon>Sphaerophragmiaceae</taxon>
        <taxon>Austropuccinia</taxon>
    </lineage>
</organism>
<evidence type="ECO:0000313" key="1">
    <source>
        <dbReference type="EMBL" id="MBW0590900.1"/>
    </source>
</evidence>
<dbReference type="EMBL" id="AVOT02140529">
    <property type="protein sequence ID" value="MBW0590900.1"/>
    <property type="molecule type" value="Genomic_DNA"/>
</dbReference>
<name>A0A9Q3QB51_9BASI</name>
<gene>
    <name evidence="1" type="ORF">O181_130615</name>
</gene>
<dbReference type="OrthoDB" id="2506555at2759"/>
<keyword evidence="2" id="KW-1185">Reference proteome</keyword>
<sequence>MQNIPKSHQPLFQLAQSLFVPNLQKKQFWANLILESISVSLQDLTQPEKLEITKSTEDDPLLVQQFRLEFLVSCLSTRPSHSSRIENTLDEKEENQPINYGMNSLISFNDSILHLMISCPDTSTFESSSSQYS</sequence>
<dbReference type="Proteomes" id="UP000765509">
    <property type="component" value="Unassembled WGS sequence"/>
</dbReference>
<accession>A0A9Q3QB51</accession>
<protein>
    <submittedName>
        <fullName evidence="1">Uncharacterized protein</fullName>
    </submittedName>
</protein>
<proteinExistence type="predicted"/>
<dbReference type="AlphaFoldDB" id="A0A9Q3QB51"/>